<dbReference type="PANTHER" id="PTHR23501">
    <property type="entry name" value="MAJOR FACILITATOR SUPERFAMILY"/>
    <property type="match status" value="1"/>
</dbReference>
<feature type="domain" description="Major facilitator superfamily (MFS) profile" evidence="8">
    <location>
        <begin position="1"/>
        <end position="475"/>
    </location>
</feature>
<dbReference type="GO" id="GO:0022857">
    <property type="term" value="F:transmembrane transporter activity"/>
    <property type="evidence" value="ECO:0007669"/>
    <property type="project" value="InterPro"/>
</dbReference>
<dbReference type="InterPro" id="IPR020846">
    <property type="entry name" value="MFS_dom"/>
</dbReference>
<dbReference type="InterPro" id="IPR036259">
    <property type="entry name" value="MFS_trans_sf"/>
</dbReference>
<dbReference type="InterPro" id="IPR011701">
    <property type="entry name" value="MFS"/>
</dbReference>
<evidence type="ECO:0000256" key="1">
    <source>
        <dbReference type="ARBA" id="ARBA00004651"/>
    </source>
</evidence>
<feature type="transmembrane region" description="Helical" evidence="7">
    <location>
        <begin position="96"/>
        <end position="116"/>
    </location>
</feature>
<dbReference type="FunFam" id="1.20.1720.10:FF:000004">
    <property type="entry name" value="EmrB/QacA family drug resistance transporter"/>
    <property type="match status" value="1"/>
</dbReference>
<feature type="transmembrane region" description="Helical" evidence="7">
    <location>
        <begin position="128"/>
        <end position="148"/>
    </location>
</feature>
<keyword evidence="2" id="KW-0813">Transport</keyword>
<keyword evidence="5 7" id="KW-1133">Transmembrane helix</keyword>
<gene>
    <name evidence="9" type="ORF">GCM10010961_09850</name>
</gene>
<feature type="transmembrane region" description="Helical" evidence="7">
    <location>
        <begin position="346"/>
        <end position="370"/>
    </location>
</feature>
<protein>
    <submittedName>
        <fullName evidence="9">EmrB/QacA family drug resistance transporter</fullName>
    </submittedName>
</protein>
<keyword evidence="10" id="KW-1185">Reference proteome</keyword>
<dbReference type="GO" id="GO:0005886">
    <property type="term" value="C:plasma membrane"/>
    <property type="evidence" value="ECO:0007669"/>
    <property type="project" value="UniProtKB-SubCell"/>
</dbReference>
<feature type="transmembrane region" description="Helical" evidence="7">
    <location>
        <begin position="260"/>
        <end position="282"/>
    </location>
</feature>
<feature type="transmembrane region" description="Helical" evidence="7">
    <location>
        <begin position="288"/>
        <end position="308"/>
    </location>
</feature>
<dbReference type="AlphaFoldDB" id="A0A8J3H4B2"/>
<keyword evidence="3" id="KW-1003">Cell membrane</keyword>
<dbReference type="PROSITE" id="PS50850">
    <property type="entry name" value="MFS"/>
    <property type="match status" value="1"/>
</dbReference>
<keyword evidence="4 7" id="KW-0812">Transmembrane</keyword>
<feature type="transmembrane region" description="Helical" evidence="7">
    <location>
        <begin position="187"/>
        <end position="206"/>
    </location>
</feature>
<evidence type="ECO:0000256" key="2">
    <source>
        <dbReference type="ARBA" id="ARBA00022448"/>
    </source>
</evidence>
<evidence type="ECO:0000256" key="5">
    <source>
        <dbReference type="ARBA" id="ARBA00022989"/>
    </source>
</evidence>
<reference evidence="9" key="2">
    <citation type="submission" date="2020-09" db="EMBL/GenBank/DDBJ databases">
        <authorList>
            <person name="Sun Q."/>
            <person name="Zhou Y."/>
        </authorList>
    </citation>
    <scope>NUCLEOTIDE SEQUENCE</scope>
    <source>
        <strain evidence="9">CGMCC 1.7081</strain>
    </source>
</reference>
<dbReference type="Gene3D" id="1.20.1720.10">
    <property type="entry name" value="Multidrug resistance protein D"/>
    <property type="match status" value="1"/>
</dbReference>
<name>A0A8J3H4B2_9RHOB</name>
<proteinExistence type="predicted"/>
<feature type="transmembrane region" description="Helical" evidence="7">
    <location>
        <begin position="218"/>
        <end position="239"/>
    </location>
</feature>
<evidence type="ECO:0000313" key="10">
    <source>
        <dbReference type="Proteomes" id="UP000611500"/>
    </source>
</evidence>
<evidence type="ECO:0000256" key="7">
    <source>
        <dbReference type="SAM" id="Phobius"/>
    </source>
</evidence>
<feature type="transmembrane region" description="Helical" evidence="7">
    <location>
        <begin position="154"/>
        <end position="175"/>
    </location>
</feature>
<dbReference type="EMBL" id="BNAP01000003">
    <property type="protein sequence ID" value="GHG84121.1"/>
    <property type="molecule type" value="Genomic_DNA"/>
</dbReference>
<dbReference type="PRINTS" id="PR01036">
    <property type="entry name" value="TCRTETB"/>
</dbReference>
<evidence type="ECO:0000256" key="3">
    <source>
        <dbReference type="ARBA" id="ARBA00022475"/>
    </source>
</evidence>
<comment type="caution">
    <text evidence="9">The sequence shown here is derived from an EMBL/GenBank/DDBJ whole genome shotgun (WGS) entry which is preliminary data.</text>
</comment>
<feature type="transmembrane region" description="Helical" evidence="7">
    <location>
        <begin position="391"/>
        <end position="409"/>
    </location>
</feature>
<evidence type="ECO:0000259" key="8">
    <source>
        <dbReference type="PROSITE" id="PS50850"/>
    </source>
</evidence>
<organism evidence="9 10">
    <name type="scientific">Pseudodonghicola xiamenensis</name>
    <dbReference type="NCBI Taxonomy" id="337702"/>
    <lineage>
        <taxon>Bacteria</taxon>
        <taxon>Pseudomonadati</taxon>
        <taxon>Pseudomonadota</taxon>
        <taxon>Alphaproteobacteria</taxon>
        <taxon>Rhodobacterales</taxon>
        <taxon>Paracoccaceae</taxon>
        <taxon>Pseudodonghicola</taxon>
    </lineage>
</organism>
<evidence type="ECO:0000313" key="9">
    <source>
        <dbReference type="EMBL" id="GHG84121.1"/>
    </source>
</evidence>
<comment type="subcellular location">
    <subcellularLocation>
        <location evidence="1">Cell membrane</location>
        <topology evidence="1">Multi-pass membrane protein</topology>
    </subcellularLocation>
</comment>
<dbReference type="Gene3D" id="1.20.1250.20">
    <property type="entry name" value="MFS general substrate transporter like domains"/>
    <property type="match status" value="1"/>
</dbReference>
<dbReference type="Proteomes" id="UP000611500">
    <property type="component" value="Unassembled WGS sequence"/>
</dbReference>
<sequence length="489" mass="50462">MIIGAASVLFIASLGQTVVTTALPAILSDLGGLSQITWVITAYLMAATVGSPVCGKLGDLFGRKAVLQVGIGVFLLGSILCALAPSLWVLVAGRGVQGLGGGGLIVVSMAAVADAVPPRQRGRYQGMLGSVFGVSTVIGPLAGGFIVQHAPWQWLFLMNLPLGLAALVTLTICLPSAGARGKPSIDYIGAGSLALVLSLAVITASLGGSTFAWTSPEMMGLLAAVLLALALFIFVEARAKEPILPLRLFRINNFVVSNSVGLIVGTAMFGTITFVPFFMQVVKGMSPALSGMFTFPMMLGIISSSFAAGQMMMRTGRYRLLPVFSTLLLMLAMASLATATVETPNWRIALSMILAGVGIGPVMGVSVAAIQNAVPLNMVGIGTASANMFRLIGGSIGTAIFGAIFSMGLSRQLGGALGGINPRALSNEMIAAMEPELRETVTHGIALALHPVFWIAAVMAVIACLISLLMVEQPLDARVPLPKEAAPAE</sequence>
<evidence type="ECO:0000256" key="4">
    <source>
        <dbReference type="ARBA" id="ARBA00022692"/>
    </source>
</evidence>
<accession>A0A8J3H4B2</accession>
<evidence type="ECO:0000256" key="6">
    <source>
        <dbReference type="ARBA" id="ARBA00023136"/>
    </source>
</evidence>
<feature type="transmembrane region" description="Helical" evidence="7">
    <location>
        <begin position="320"/>
        <end position="340"/>
    </location>
</feature>
<dbReference type="SUPFAM" id="SSF103473">
    <property type="entry name" value="MFS general substrate transporter"/>
    <property type="match status" value="1"/>
</dbReference>
<keyword evidence="6 7" id="KW-0472">Membrane</keyword>
<feature type="transmembrane region" description="Helical" evidence="7">
    <location>
        <begin position="452"/>
        <end position="471"/>
    </location>
</feature>
<feature type="transmembrane region" description="Helical" evidence="7">
    <location>
        <begin position="65"/>
        <end position="90"/>
    </location>
</feature>
<feature type="transmembrane region" description="Helical" evidence="7">
    <location>
        <begin position="32"/>
        <end position="53"/>
    </location>
</feature>
<dbReference type="Pfam" id="PF07690">
    <property type="entry name" value="MFS_1"/>
    <property type="match status" value="1"/>
</dbReference>
<dbReference type="PANTHER" id="PTHR23501:SF197">
    <property type="entry name" value="COMD"/>
    <property type="match status" value="1"/>
</dbReference>
<reference evidence="9" key="1">
    <citation type="journal article" date="2014" name="Int. J. Syst. Evol. Microbiol.">
        <title>Complete genome sequence of Corynebacterium casei LMG S-19264T (=DSM 44701T), isolated from a smear-ripened cheese.</title>
        <authorList>
            <consortium name="US DOE Joint Genome Institute (JGI-PGF)"/>
            <person name="Walter F."/>
            <person name="Albersmeier A."/>
            <person name="Kalinowski J."/>
            <person name="Ruckert C."/>
        </authorList>
    </citation>
    <scope>NUCLEOTIDE SEQUENCE</scope>
    <source>
        <strain evidence="9">CGMCC 1.7081</strain>
    </source>
</reference>